<reference evidence="2" key="1">
    <citation type="submission" date="2019-03" db="EMBL/GenBank/DDBJ databases">
        <title>WGS assembly of Setaria viridis.</title>
        <authorList>
            <person name="Huang P."/>
            <person name="Jenkins J."/>
            <person name="Grimwood J."/>
            <person name="Barry K."/>
            <person name="Healey A."/>
            <person name="Mamidi S."/>
            <person name="Sreedasyam A."/>
            <person name="Shu S."/>
            <person name="Feldman M."/>
            <person name="Wu J."/>
            <person name="Yu Y."/>
            <person name="Chen C."/>
            <person name="Johnson J."/>
            <person name="Rokhsar D."/>
            <person name="Baxter I."/>
            <person name="Schmutz J."/>
            <person name="Brutnell T."/>
            <person name="Kellogg E."/>
        </authorList>
    </citation>
    <scope>NUCLEOTIDE SEQUENCE [LARGE SCALE GENOMIC DNA]</scope>
</reference>
<gene>
    <name evidence="2" type="ORF">SEVIR_9G030000v2</name>
</gene>
<dbReference type="Proteomes" id="UP000298652">
    <property type="component" value="Chromosome 9"/>
</dbReference>
<evidence type="ECO:0000313" key="2">
    <source>
        <dbReference type="EMBL" id="TKV90450.1"/>
    </source>
</evidence>
<feature type="region of interest" description="Disordered" evidence="1">
    <location>
        <begin position="1"/>
        <end position="25"/>
    </location>
</feature>
<dbReference type="Gramene" id="TKV90450">
    <property type="protein sequence ID" value="TKV90450"/>
    <property type="gene ID" value="SEVIR_9G030000v2"/>
</dbReference>
<name>A0A4U6SQ23_SETVI</name>
<dbReference type="AlphaFoldDB" id="A0A4U6SQ23"/>
<evidence type="ECO:0000256" key="1">
    <source>
        <dbReference type="SAM" id="MobiDB-lite"/>
    </source>
</evidence>
<sequence length="187" mass="20717">MKWERDRRRCEPPAQTTTSGGSRRPRLVWAWRPEAMVMPWLLQPGHGPVAKVSQVPALFFRCYTTCTFPRDVTWTCTPTKVSGSAVPGRPSLLRAHTRSTCRLHGFLILPAMLHHQTINPSLDSKSKHPVPCTTVAQVIKSTMTCQANSCYQASSYRSNPPVARQDYSSFSSNSNATDGASVTTLLV</sequence>
<keyword evidence="3" id="KW-1185">Reference proteome</keyword>
<dbReference type="EMBL" id="CM016560">
    <property type="protein sequence ID" value="TKV90450.1"/>
    <property type="molecule type" value="Genomic_DNA"/>
</dbReference>
<protein>
    <submittedName>
        <fullName evidence="2">Uncharacterized protein</fullName>
    </submittedName>
</protein>
<organism evidence="2 3">
    <name type="scientific">Setaria viridis</name>
    <name type="common">Green bristlegrass</name>
    <name type="synonym">Setaria italica subsp. viridis</name>
    <dbReference type="NCBI Taxonomy" id="4556"/>
    <lineage>
        <taxon>Eukaryota</taxon>
        <taxon>Viridiplantae</taxon>
        <taxon>Streptophyta</taxon>
        <taxon>Embryophyta</taxon>
        <taxon>Tracheophyta</taxon>
        <taxon>Spermatophyta</taxon>
        <taxon>Magnoliopsida</taxon>
        <taxon>Liliopsida</taxon>
        <taxon>Poales</taxon>
        <taxon>Poaceae</taxon>
        <taxon>PACMAD clade</taxon>
        <taxon>Panicoideae</taxon>
        <taxon>Panicodae</taxon>
        <taxon>Paniceae</taxon>
        <taxon>Cenchrinae</taxon>
        <taxon>Setaria</taxon>
    </lineage>
</organism>
<evidence type="ECO:0000313" key="3">
    <source>
        <dbReference type="Proteomes" id="UP000298652"/>
    </source>
</evidence>
<feature type="compositionally biased region" description="Basic and acidic residues" evidence="1">
    <location>
        <begin position="1"/>
        <end position="11"/>
    </location>
</feature>
<accession>A0A4U6SQ23</accession>
<proteinExistence type="predicted"/>